<proteinExistence type="predicted"/>
<dbReference type="Proteomes" id="UP001597083">
    <property type="component" value="Unassembled WGS sequence"/>
</dbReference>
<evidence type="ECO:0000256" key="4">
    <source>
        <dbReference type="ARBA" id="ARBA00022679"/>
    </source>
</evidence>
<evidence type="ECO:0000256" key="7">
    <source>
        <dbReference type="ARBA" id="ARBA00023136"/>
    </source>
</evidence>
<evidence type="ECO:0000256" key="3">
    <source>
        <dbReference type="ARBA" id="ARBA00022676"/>
    </source>
</evidence>
<keyword evidence="6 8" id="KW-1133">Transmembrane helix</keyword>
<feature type="transmembrane region" description="Helical" evidence="8">
    <location>
        <begin position="124"/>
        <end position="143"/>
    </location>
</feature>
<evidence type="ECO:0000256" key="5">
    <source>
        <dbReference type="ARBA" id="ARBA00022692"/>
    </source>
</evidence>
<reference evidence="10" key="1">
    <citation type="journal article" date="2019" name="Int. J. Syst. Evol. Microbiol.">
        <title>The Global Catalogue of Microorganisms (GCM) 10K type strain sequencing project: providing services to taxonomists for standard genome sequencing and annotation.</title>
        <authorList>
            <consortium name="The Broad Institute Genomics Platform"/>
            <consortium name="The Broad Institute Genome Sequencing Center for Infectious Disease"/>
            <person name="Wu L."/>
            <person name="Ma J."/>
        </authorList>
    </citation>
    <scope>NUCLEOTIDE SEQUENCE [LARGE SCALE GENOMIC DNA]</scope>
    <source>
        <strain evidence="10">JCM 31696</strain>
    </source>
</reference>
<comment type="subcellular location">
    <subcellularLocation>
        <location evidence="1">Cell membrane</location>
        <topology evidence="1">Multi-pass membrane protein</topology>
    </subcellularLocation>
</comment>
<accession>A0ABW3C9Z6</accession>
<feature type="transmembrane region" description="Helical" evidence="8">
    <location>
        <begin position="149"/>
        <end position="179"/>
    </location>
</feature>
<feature type="transmembrane region" description="Helical" evidence="8">
    <location>
        <begin position="381"/>
        <end position="402"/>
    </location>
</feature>
<evidence type="ECO:0000256" key="1">
    <source>
        <dbReference type="ARBA" id="ARBA00004651"/>
    </source>
</evidence>
<evidence type="ECO:0000256" key="2">
    <source>
        <dbReference type="ARBA" id="ARBA00022475"/>
    </source>
</evidence>
<protein>
    <recommendedName>
        <fullName evidence="11">Glycosyltransferase RgtA/B/C/D-like domain-containing protein</fullName>
    </recommendedName>
</protein>
<evidence type="ECO:0000256" key="8">
    <source>
        <dbReference type="SAM" id="Phobius"/>
    </source>
</evidence>
<keyword evidence="5 8" id="KW-0812">Transmembrane</keyword>
<keyword evidence="10" id="KW-1185">Reference proteome</keyword>
<dbReference type="InterPro" id="IPR050297">
    <property type="entry name" value="LipidA_mod_glycosyltrf_83"/>
</dbReference>
<feature type="transmembrane region" description="Helical" evidence="8">
    <location>
        <begin position="432"/>
        <end position="453"/>
    </location>
</feature>
<evidence type="ECO:0000313" key="9">
    <source>
        <dbReference type="EMBL" id="MFD0851108.1"/>
    </source>
</evidence>
<feature type="transmembrane region" description="Helical" evidence="8">
    <location>
        <begin position="12"/>
        <end position="35"/>
    </location>
</feature>
<feature type="transmembrane region" description="Helical" evidence="8">
    <location>
        <begin position="191"/>
        <end position="209"/>
    </location>
</feature>
<name>A0ABW3C9Z6_9ACTN</name>
<keyword evidence="3" id="KW-0328">Glycosyltransferase</keyword>
<keyword evidence="2" id="KW-1003">Cell membrane</keyword>
<comment type="caution">
    <text evidence="9">The sequence shown here is derived from an EMBL/GenBank/DDBJ whole genome shotgun (WGS) entry which is preliminary data.</text>
</comment>
<dbReference type="PANTHER" id="PTHR33908:SF11">
    <property type="entry name" value="MEMBRANE PROTEIN"/>
    <property type="match status" value="1"/>
</dbReference>
<dbReference type="EMBL" id="JBHTIR010000256">
    <property type="protein sequence ID" value="MFD0851108.1"/>
    <property type="molecule type" value="Genomic_DNA"/>
</dbReference>
<evidence type="ECO:0008006" key="11">
    <source>
        <dbReference type="Google" id="ProtNLM"/>
    </source>
</evidence>
<keyword evidence="4" id="KW-0808">Transferase</keyword>
<sequence length="502" mass="54155">MTGKILRHVPFLVALLGGVAVRWTVMLGYPGVLWFTGDSYFYLGRALRSSPSPSKTLGYSFFLDALEAAHSLALVAGLQHAMGLAVAVMVYVLLCRAGLPAWLAALFTLPVLYDAYQVQLEHLLMSEALFTFLIAASLALLLWRTPAWWMLVAAGLLLGYAVLVRSAGAPLIPVVFVVLLLRRGGWRHAPLFGAAAAVPLLAYMAWFHGTHGTYGLTTSDGIYLWGRTAPFAECAEMKPPSHMEGLCLTPELRAKGEAPGRLIWTSEAPPRVVFGNVVGEEANRVLREFAIRAMVAQPGAYLGAIGDGVGMAFSPERFPHPTASTEALYHFSDRRQLLPAGKSYAGGVSVLSDAVQYEGSHEVSRVVQPYADRMIAYQERVYLPGPLLGVLFGVGAVGVLAARDRRAALMVWGGAVVLLVFPIASADFDYRYVLPTVPFACLAAGLAFSRLFAREELGEMASEGAGREREAVPAPASRALRVSRWWGSPGSRRRAKGPASEP</sequence>
<keyword evidence="7 8" id="KW-0472">Membrane</keyword>
<feature type="transmembrane region" description="Helical" evidence="8">
    <location>
        <begin position="409"/>
        <end position="426"/>
    </location>
</feature>
<dbReference type="PANTHER" id="PTHR33908">
    <property type="entry name" value="MANNOSYLTRANSFERASE YKCB-RELATED"/>
    <property type="match status" value="1"/>
</dbReference>
<evidence type="ECO:0000313" key="10">
    <source>
        <dbReference type="Proteomes" id="UP001597083"/>
    </source>
</evidence>
<evidence type="ECO:0000256" key="6">
    <source>
        <dbReference type="ARBA" id="ARBA00022989"/>
    </source>
</evidence>
<feature type="transmembrane region" description="Helical" evidence="8">
    <location>
        <begin position="84"/>
        <end position="112"/>
    </location>
</feature>
<organism evidence="9 10">
    <name type="scientific">Actinomadura adrarensis</name>
    <dbReference type="NCBI Taxonomy" id="1819600"/>
    <lineage>
        <taxon>Bacteria</taxon>
        <taxon>Bacillati</taxon>
        <taxon>Actinomycetota</taxon>
        <taxon>Actinomycetes</taxon>
        <taxon>Streptosporangiales</taxon>
        <taxon>Thermomonosporaceae</taxon>
        <taxon>Actinomadura</taxon>
    </lineage>
</organism>
<gene>
    <name evidence="9" type="ORF">ACFQ07_02675</name>
</gene>